<organism evidence="2 3">
    <name type="scientific">Nocardioides oceani</name>
    <dbReference type="NCBI Taxonomy" id="3058369"/>
    <lineage>
        <taxon>Bacteria</taxon>
        <taxon>Bacillati</taxon>
        <taxon>Actinomycetota</taxon>
        <taxon>Actinomycetes</taxon>
        <taxon>Propionibacteriales</taxon>
        <taxon>Nocardioidaceae</taxon>
        <taxon>Nocardioides</taxon>
    </lineage>
</organism>
<evidence type="ECO:0000256" key="1">
    <source>
        <dbReference type="SAM" id="Phobius"/>
    </source>
</evidence>
<keyword evidence="1" id="KW-0472">Membrane</keyword>
<keyword evidence="1" id="KW-0812">Transmembrane</keyword>
<feature type="transmembrane region" description="Helical" evidence="1">
    <location>
        <begin position="97"/>
        <end position="118"/>
    </location>
</feature>
<dbReference type="Proteomes" id="UP001168620">
    <property type="component" value="Unassembled WGS sequence"/>
</dbReference>
<comment type="caution">
    <text evidence="2">The sequence shown here is derived from an EMBL/GenBank/DDBJ whole genome shotgun (WGS) entry which is preliminary data.</text>
</comment>
<dbReference type="RefSeq" id="WP_300953882.1">
    <property type="nucleotide sequence ID" value="NZ_JAUHJQ010000008.1"/>
</dbReference>
<feature type="transmembrane region" description="Helical" evidence="1">
    <location>
        <begin position="37"/>
        <end position="57"/>
    </location>
</feature>
<sequence length="120" mass="12463">MNAVLLWLVLALVLVAGVMVVVHLVRDETAGDPTFLALAAVEVVLLVQAVVGCVALAGTERDVAAATFLGYLLSLPLVLPLGAFWSLAERSRAGTAVLLVALLTVVALEVRVFSIWTAGA</sequence>
<feature type="transmembrane region" description="Helical" evidence="1">
    <location>
        <begin position="6"/>
        <end position="25"/>
    </location>
</feature>
<keyword evidence="3" id="KW-1185">Reference proteome</keyword>
<protein>
    <recommendedName>
        <fullName evidence="4">Integral membrane protein</fullName>
    </recommendedName>
</protein>
<dbReference type="EMBL" id="JAUHJQ010000008">
    <property type="protein sequence ID" value="MDN4174789.1"/>
    <property type="molecule type" value="Genomic_DNA"/>
</dbReference>
<evidence type="ECO:0000313" key="3">
    <source>
        <dbReference type="Proteomes" id="UP001168620"/>
    </source>
</evidence>
<accession>A0ABT8FJS7</accession>
<name>A0ABT8FJS7_9ACTN</name>
<keyword evidence="1" id="KW-1133">Transmembrane helix</keyword>
<reference evidence="2" key="1">
    <citation type="submission" date="2023-06" db="EMBL/GenBank/DDBJ databases">
        <title>Draft genome sequence of Nocardioides sp. SOB77.</title>
        <authorList>
            <person name="Zhang G."/>
        </authorList>
    </citation>
    <scope>NUCLEOTIDE SEQUENCE</scope>
    <source>
        <strain evidence="2">SOB77</strain>
    </source>
</reference>
<proteinExistence type="predicted"/>
<gene>
    <name evidence="2" type="ORF">QWY28_17640</name>
</gene>
<evidence type="ECO:0008006" key="4">
    <source>
        <dbReference type="Google" id="ProtNLM"/>
    </source>
</evidence>
<evidence type="ECO:0000313" key="2">
    <source>
        <dbReference type="EMBL" id="MDN4174789.1"/>
    </source>
</evidence>
<feature type="transmembrane region" description="Helical" evidence="1">
    <location>
        <begin position="63"/>
        <end position="85"/>
    </location>
</feature>